<evidence type="ECO:0000313" key="1">
    <source>
        <dbReference type="EMBL" id="AEO68553.1"/>
    </source>
</evidence>
<sequence length="81" mass="9216">MFMQADEIAVPLEHDVAKLANWRSYFHSSTDPNPEAWRFTLENLTRLIDPRYGRSQTGFEEPQSTVFRTAGIQIATTTAKG</sequence>
<dbReference type="HOGENOM" id="CLU_2575525_0_0_1"/>
<dbReference type="EMBL" id="CP003011">
    <property type="protein sequence ID" value="AEO68553.1"/>
    <property type="molecule type" value="Genomic_DNA"/>
</dbReference>
<dbReference type="AlphaFoldDB" id="G2R6X5"/>
<reference evidence="1 2" key="1">
    <citation type="journal article" date="2011" name="Nat. Biotechnol.">
        <title>Comparative genomic analysis of the thermophilic biomass-degrading fungi Myceliophthora thermophila and Thielavia terrestris.</title>
        <authorList>
            <person name="Berka R.M."/>
            <person name="Grigoriev I.V."/>
            <person name="Otillar R."/>
            <person name="Salamov A."/>
            <person name="Grimwood J."/>
            <person name="Reid I."/>
            <person name="Ishmael N."/>
            <person name="John T."/>
            <person name="Darmond C."/>
            <person name="Moisan M.-C."/>
            <person name="Henrissat B."/>
            <person name="Coutinho P.M."/>
            <person name="Lombard V."/>
            <person name="Natvig D.O."/>
            <person name="Lindquist E."/>
            <person name="Schmutz J."/>
            <person name="Lucas S."/>
            <person name="Harris P."/>
            <person name="Powlowski J."/>
            <person name="Bellemare A."/>
            <person name="Taylor D."/>
            <person name="Butler G."/>
            <person name="de Vries R.P."/>
            <person name="Allijn I.E."/>
            <person name="van den Brink J."/>
            <person name="Ushinsky S."/>
            <person name="Storms R."/>
            <person name="Powell A.J."/>
            <person name="Paulsen I.T."/>
            <person name="Elbourne L.D.H."/>
            <person name="Baker S.E."/>
            <person name="Magnuson J."/>
            <person name="LaBoissiere S."/>
            <person name="Clutterbuck A.J."/>
            <person name="Martinez D."/>
            <person name="Wogulis M."/>
            <person name="de Leon A.L."/>
            <person name="Rey M.W."/>
            <person name="Tsang A."/>
        </authorList>
    </citation>
    <scope>NUCLEOTIDE SEQUENCE [LARGE SCALE GENOMIC DNA]</scope>
    <source>
        <strain evidence="2">ATCC 38088 / NRRL 8126</strain>
    </source>
</reference>
<dbReference type="GeneID" id="11516107"/>
<dbReference type="Proteomes" id="UP000008181">
    <property type="component" value="Chromosome 3"/>
</dbReference>
<accession>G2R6X5</accession>
<name>G2R6X5_THETT</name>
<protein>
    <submittedName>
        <fullName evidence="1">Uncharacterized protein</fullName>
    </submittedName>
</protein>
<organism evidence="1 2">
    <name type="scientific">Thermothielavioides terrestris (strain ATCC 38088 / NRRL 8126)</name>
    <name type="common">Thielavia terrestris</name>
    <dbReference type="NCBI Taxonomy" id="578455"/>
    <lineage>
        <taxon>Eukaryota</taxon>
        <taxon>Fungi</taxon>
        <taxon>Dikarya</taxon>
        <taxon>Ascomycota</taxon>
        <taxon>Pezizomycotina</taxon>
        <taxon>Sordariomycetes</taxon>
        <taxon>Sordariomycetidae</taxon>
        <taxon>Sordariales</taxon>
        <taxon>Chaetomiaceae</taxon>
        <taxon>Thermothielavioides</taxon>
        <taxon>Thermothielavioides terrestris</taxon>
    </lineage>
</organism>
<dbReference type="OrthoDB" id="3548654at2759"/>
<keyword evidence="2" id="KW-1185">Reference proteome</keyword>
<dbReference type="RefSeq" id="XP_003654889.1">
    <property type="nucleotide sequence ID" value="XM_003654841.1"/>
</dbReference>
<evidence type="ECO:0000313" key="2">
    <source>
        <dbReference type="Proteomes" id="UP000008181"/>
    </source>
</evidence>
<dbReference type="KEGG" id="ttt:THITE_2090064"/>
<proteinExistence type="predicted"/>
<gene>
    <name evidence="1" type="ORF">THITE_2090064</name>
</gene>